<dbReference type="PRINTS" id="PR01437">
    <property type="entry name" value="NUOXDRDTASE4"/>
</dbReference>
<feature type="transmembrane region" description="Helical" evidence="8">
    <location>
        <begin position="102"/>
        <end position="121"/>
    </location>
</feature>
<feature type="transmembrane region" description="Helical" evidence="8">
    <location>
        <begin position="393"/>
        <end position="416"/>
    </location>
</feature>
<dbReference type="EMBL" id="PFGP01000030">
    <property type="protein sequence ID" value="PIW66769.1"/>
    <property type="molecule type" value="Genomic_DNA"/>
</dbReference>
<comment type="subcellular location">
    <subcellularLocation>
        <location evidence="1">Cell membrane</location>
        <topology evidence="1">Multi-pass membrane protein</topology>
    </subcellularLocation>
    <subcellularLocation>
        <location evidence="7">Membrane</location>
        <topology evidence="7">Multi-pass membrane protein</topology>
    </subcellularLocation>
</comment>
<feature type="transmembrane region" description="Helical" evidence="8">
    <location>
        <begin position="237"/>
        <end position="262"/>
    </location>
</feature>
<evidence type="ECO:0000256" key="8">
    <source>
        <dbReference type="SAM" id="Phobius"/>
    </source>
</evidence>
<keyword evidence="3 7" id="KW-0812">Transmembrane</keyword>
<organism evidence="10 11">
    <name type="scientific">Candidatus Taenaricola geysiri</name>
    <dbReference type="NCBI Taxonomy" id="1974752"/>
    <lineage>
        <taxon>Bacteria</taxon>
        <taxon>Pseudomonadati</taxon>
        <taxon>Candidatus Omnitrophota</taxon>
        <taxon>Candidatus Taenaricola</taxon>
    </lineage>
</organism>
<dbReference type="PANTHER" id="PTHR42682:SF4">
    <property type="entry name" value="NADH-UBIQUINONE_PLASTOQUINONE"/>
    <property type="match status" value="1"/>
</dbReference>
<feature type="transmembrane region" description="Helical" evidence="8">
    <location>
        <begin position="15"/>
        <end position="36"/>
    </location>
</feature>
<evidence type="ECO:0000256" key="1">
    <source>
        <dbReference type="ARBA" id="ARBA00004651"/>
    </source>
</evidence>
<gene>
    <name evidence="10" type="ORF">COW11_01590</name>
</gene>
<dbReference type="GO" id="GO:0008137">
    <property type="term" value="F:NADH dehydrogenase (ubiquinone) activity"/>
    <property type="evidence" value="ECO:0007669"/>
    <property type="project" value="InterPro"/>
</dbReference>
<evidence type="ECO:0000256" key="2">
    <source>
        <dbReference type="ARBA" id="ARBA00022475"/>
    </source>
</evidence>
<dbReference type="GO" id="GO:0016491">
    <property type="term" value="F:oxidoreductase activity"/>
    <property type="evidence" value="ECO:0007669"/>
    <property type="project" value="UniProtKB-KW"/>
</dbReference>
<comment type="caution">
    <text evidence="10">The sequence shown here is derived from an EMBL/GenBank/DDBJ whole genome shotgun (WGS) entry which is preliminary data.</text>
</comment>
<accession>A0A2J0LHV4</accession>
<evidence type="ECO:0000256" key="4">
    <source>
        <dbReference type="ARBA" id="ARBA00022989"/>
    </source>
</evidence>
<evidence type="ECO:0000259" key="9">
    <source>
        <dbReference type="Pfam" id="PF00361"/>
    </source>
</evidence>
<feature type="domain" description="NADH:quinone oxidoreductase/Mrp antiporter transmembrane" evidence="9">
    <location>
        <begin position="66"/>
        <end position="340"/>
    </location>
</feature>
<evidence type="ECO:0000256" key="6">
    <source>
        <dbReference type="ARBA" id="ARBA00023136"/>
    </source>
</evidence>
<proteinExistence type="predicted"/>
<feature type="transmembrane region" description="Helical" evidence="8">
    <location>
        <begin position="72"/>
        <end position="90"/>
    </location>
</feature>
<feature type="transmembrane region" description="Helical" evidence="8">
    <location>
        <begin position="436"/>
        <end position="458"/>
    </location>
</feature>
<keyword evidence="4 8" id="KW-1133">Transmembrane helix</keyword>
<dbReference type="InterPro" id="IPR052175">
    <property type="entry name" value="ComplexI-like_HydComp"/>
</dbReference>
<evidence type="ECO:0000256" key="3">
    <source>
        <dbReference type="ARBA" id="ARBA00022692"/>
    </source>
</evidence>
<evidence type="ECO:0000256" key="7">
    <source>
        <dbReference type="RuleBase" id="RU000320"/>
    </source>
</evidence>
<evidence type="ECO:0000313" key="11">
    <source>
        <dbReference type="Proteomes" id="UP000231267"/>
    </source>
</evidence>
<feature type="transmembrane region" description="Helical" evidence="8">
    <location>
        <begin position="299"/>
        <end position="321"/>
    </location>
</feature>
<reference evidence="10 11" key="1">
    <citation type="submission" date="2017-09" db="EMBL/GenBank/DDBJ databases">
        <title>Depth-based differentiation of microbial function through sediment-hosted aquifers and enrichment of novel symbionts in the deep terrestrial subsurface.</title>
        <authorList>
            <person name="Probst A.J."/>
            <person name="Ladd B."/>
            <person name="Jarett J.K."/>
            <person name="Geller-Mcgrath D.E."/>
            <person name="Sieber C.M."/>
            <person name="Emerson J.B."/>
            <person name="Anantharaman K."/>
            <person name="Thomas B.C."/>
            <person name="Malmstrom R."/>
            <person name="Stieglmeier M."/>
            <person name="Klingl A."/>
            <person name="Woyke T."/>
            <person name="Ryan C.M."/>
            <person name="Banfield J.F."/>
        </authorList>
    </citation>
    <scope>NUCLEOTIDE SEQUENCE [LARGE SCALE GENOMIC DNA]</scope>
    <source>
        <strain evidence="10">CG12_big_fil_rev_8_21_14_0_65_43_15</strain>
    </source>
</reference>
<keyword evidence="6 8" id="KW-0472">Membrane</keyword>
<dbReference type="InterPro" id="IPR003918">
    <property type="entry name" value="NADH_UbQ_OxRdtase"/>
</dbReference>
<evidence type="ECO:0000313" key="10">
    <source>
        <dbReference type="EMBL" id="PIW66769.1"/>
    </source>
</evidence>
<feature type="transmembrane region" description="Helical" evidence="8">
    <location>
        <begin position="48"/>
        <end position="66"/>
    </location>
</feature>
<dbReference type="PANTHER" id="PTHR42682">
    <property type="entry name" value="HYDROGENASE-4 COMPONENT F"/>
    <property type="match status" value="1"/>
</dbReference>
<dbReference type="GO" id="GO:0042773">
    <property type="term" value="P:ATP synthesis coupled electron transport"/>
    <property type="evidence" value="ECO:0007669"/>
    <property type="project" value="InterPro"/>
</dbReference>
<dbReference type="Proteomes" id="UP000231267">
    <property type="component" value="Unassembled WGS sequence"/>
</dbReference>
<feature type="transmembrane region" description="Helical" evidence="8">
    <location>
        <begin position="535"/>
        <end position="553"/>
    </location>
</feature>
<name>A0A2J0LHV4_9BACT</name>
<sequence>MEALSLFKSLFKIDALNIFLVPFICLFGIVVIIYSLGGGAKDIKAKGAYYTYLLLTVATSCAAVLANNMILFLVMWGAGGLLLYLLIGIQDAAASADAGKKTFILVGGSDAVMLFGIAILWRLSGSFNMDSMHVAVAGKAGVVAFLCLMIAAFTKAGAMPFHTWIPSSAKVAPIPVMAILPASLDKLLGIYLLARCALNIFIIPASSFVSIFLMLLGAGTIVCAVMMALIQHDFRKLLAYHAVSQVGYMVLGIATATPIGIAGGLFHMLNHAIYKSCLFLTGGNVQYRTKESDLDKMGGLAVLMPISFICFLIASLSISGVPPFNGFFSKWMIYQGLIQGLSAGGSRFTIFTCLIAAMFGSALTLASFMKMLHAIFLGQPSPDIARTTKEAPFLMWLPVVFLSLLCILFGVFAVALPLKYFIIPAIGSTSLSLSGYAPVMSAILIAIGIIAGLAYYLLFGAKKSARADSAFVGGEIIPCDNRVSGVEFYNAIKELPVLRNLYAKAEKGLFDIYDQGKTIVFGIGKFFQYLHNGVLPTYLIWTLLGMIVIFFVLQR</sequence>
<evidence type="ECO:0000256" key="5">
    <source>
        <dbReference type="ARBA" id="ARBA00023002"/>
    </source>
</evidence>
<feature type="transmembrane region" description="Helical" evidence="8">
    <location>
        <begin position="348"/>
        <end position="372"/>
    </location>
</feature>
<keyword evidence="5" id="KW-0560">Oxidoreductase</keyword>
<protein>
    <recommendedName>
        <fullName evidence="9">NADH:quinone oxidoreductase/Mrp antiporter transmembrane domain-containing protein</fullName>
    </recommendedName>
</protein>
<dbReference type="Pfam" id="PF00361">
    <property type="entry name" value="Proton_antipo_M"/>
    <property type="match status" value="1"/>
</dbReference>
<dbReference type="AlphaFoldDB" id="A0A2J0LHV4"/>
<dbReference type="GO" id="GO:0005886">
    <property type="term" value="C:plasma membrane"/>
    <property type="evidence" value="ECO:0007669"/>
    <property type="project" value="UniProtKB-SubCell"/>
</dbReference>
<keyword evidence="2" id="KW-1003">Cell membrane</keyword>
<feature type="transmembrane region" description="Helical" evidence="8">
    <location>
        <begin position="133"/>
        <end position="153"/>
    </location>
</feature>
<feature type="transmembrane region" description="Helical" evidence="8">
    <location>
        <begin position="200"/>
        <end position="230"/>
    </location>
</feature>
<dbReference type="InterPro" id="IPR001750">
    <property type="entry name" value="ND/Mrp_TM"/>
</dbReference>